<dbReference type="Proteomes" id="UP000009073">
    <property type="component" value="Chromosome"/>
</dbReference>
<dbReference type="STRING" id="595494.Tola_0722"/>
<dbReference type="RefSeq" id="WP_012728949.1">
    <property type="nucleotide sequence ID" value="NC_012691.1"/>
</dbReference>
<keyword evidence="7" id="KW-1185">Reference proteome</keyword>
<evidence type="ECO:0000256" key="4">
    <source>
        <dbReference type="ARBA" id="ARBA00023125"/>
    </source>
</evidence>
<dbReference type="SUPFAM" id="SSF47729">
    <property type="entry name" value="IHF-like DNA-binding proteins"/>
    <property type="match status" value="1"/>
</dbReference>
<dbReference type="PANTHER" id="PTHR33175:SF3">
    <property type="entry name" value="DNA-BINDING PROTEIN HU-BETA"/>
    <property type="match status" value="1"/>
</dbReference>
<reference evidence="7" key="1">
    <citation type="submission" date="2009-05" db="EMBL/GenBank/DDBJ databases">
        <title>Complete sequence of Tolumonas auensis DSM 9187.</title>
        <authorList>
            <consortium name="US DOE Joint Genome Institute"/>
            <person name="Lucas S."/>
            <person name="Copeland A."/>
            <person name="Lapidus A."/>
            <person name="Glavina del Rio T."/>
            <person name="Tice H."/>
            <person name="Bruce D."/>
            <person name="Goodwin L."/>
            <person name="Pitluck S."/>
            <person name="Chertkov O."/>
            <person name="Brettin T."/>
            <person name="Detter J.C."/>
            <person name="Han C."/>
            <person name="Larimer F."/>
            <person name="Land M."/>
            <person name="Hauser L."/>
            <person name="Kyrpides N."/>
            <person name="Mikhailova N."/>
            <person name="Spring S."/>
            <person name="Beller H."/>
        </authorList>
    </citation>
    <scope>NUCLEOTIDE SEQUENCE [LARGE SCALE GENOMIC DNA]</scope>
    <source>
        <strain evidence="7">DSM 9187 / TA4</strain>
    </source>
</reference>
<comment type="function">
    <text evidence="1">Histone-like DNA-binding protein which is capable of wrapping DNA to stabilize it, and thus to prevent its denaturation under extreme environmental conditions.</text>
</comment>
<sequence>MKKAELINAVATEMNTAKHIADEALFALGKVLQRQLVAGEPLLIPGIGTFSILNKAARLGRNPQTGETVEIAAKKTVKFKAAKALADAVNE</sequence>
<dbReference type="GO" id="GO:0003677">
    <property type="term" value="F:DNA binding"/>
    <property type="evidence" value="ECO:0007669"/>
    <property type="project" value="UniProtKB-KW"/>
</dbReference>
<evidence type="ECO:0000256" key="3">
    <source>
        <dbReference type="ARBA" id="ARBA00023067"/>
    </source>
</evidence>
<reference evidence="6 7" key="2">
    <citation type="journal article" date="2011" name="Stand. Genomic Sci.">
        <title>Complete genome sequence of Tolumonas auensis type strain (TA 4).</title>
        <authorList>
            <person name="Chertkov O."/>
            <person name="Copeland A."/>
            <person name="Lucas S."/>
            <person name="Lapidus A."/>
            <person name="Berry K.W."/>
            <person name="Detter J.C."/>
            <person name="Del Rio T.G."/>
            <person name="Hammon N."/>
            <person name="Dalin E."/>
            <person name="Tice H."/>
            <person name="Pitluck S."/>
            <person name="Richardson P."/>
            <person name="Bruce D."/>
            <person name="Goodwin L."/>
            <person name="Han C."/>
            <person name="Tapia R."/>
            <person name="Saunders E."/>
            <person name="Schmutz J."/>
            <person name="Brettin T."/>
            <person name="Larimer F."/>
            <person name="Land M."/>
            <person name="Hauser L."/>
            <person name="Spring S."/>
            <person name="Rohde M."/>
            <person name="Kyrpides N.C."/>
            <person name="Ivanova N."/>
            <person name="Goker M."/>
            <person name="Beller H.R."/>
            <person name="Klenk H.P."/>
            <person name="Woyke T."/>
        </authorList>
    </citation>
    <scope>NUCLEOTIDE SEQUENCE [LARGE SCALE GENOMIC DNA]</scope>
    <source>
        <strain evidence="7">DSM 9187 / TA4</strain>
    </source>
</reference>
<dbReference type="PRINTS" id="PR01727">
    <property type="entry name" value="DNABINDINGHU"/>
</dbReference>
<dbReference type="KEGG" id="tau:Tola_0722"/>
<keyword evidence="4 6" id="KW-0238">DNA-binding</keyword>
<dbReference type="HOGENOM" id="CLU_105066_3_3_6"/>
<dbReference type="AlphaFoldDB" id="C4LBB5"/>
<evidence type="ECO:0000313" key="7">
    <source>
        <dbReference type="Proteomes" id="UP000009073"/>
    </source>
</evidence>
<dbReference type="Gene3D" id="4.10.520.10">
    <property type="entry name" value="IHF-like DNA-binding proteins"/>
    <property type="match status" value="1"/>
</dbReference>
<dbReference type="PANTHER" id="PTHR33175">
    <property type="entry name" value="DNA-BINDING PROTEIN HU"/>
    <property type="match status" value="1"/>
</dbReference>
<evidence type="ECO:0000256" key="1">
    <source>
        <dbReference type="ARBA" id="ARBA00003819"/>
    </source>
</evidence>
<evidence type="ECO:0000313" key="6">
    <source>
        <dbReference type="EMBL" id="ACQ92350.1"/>
    </source>
</evidence>
<dbReference type="EMBL" id="CP001616">
    <property type="protein sequence ID" value="ACQ92350.1"/>
    <property type="molecule type" value="Genomic_DNA"/>
</dbReference>
<dbReference type="GO" id="GO:0030261">
    <property type="term" value="P:chromosome condensation"/>
    <property type="evidence" value="ECO:0007669"/>
    <property type="project" value="UniProtKB-KW"/>
</dbReference>
<accession>C4LBB5</accession>
<dbReference type="eggNOG" id="COG0776">
    <property type="taxonomic scope" value="Bacteria"/>
</dbReference>
<dbReference type="SMART" id="SM00411">
    <property type="entry name" value="BHL"/>
    <property type="match status" value="1"/>
</dbReference>
<dbReference type="GO" id="GO:0030527">
    <property type="term" value="F:structural constituent of chromatin"/>
    <property type="evidence" value="ECO:0007669"/>
    <property type="project" value="InterPro"/>
</dbReference>
<comment type="similarity">
    <text evidence="2 5">Belongs to the bacterial histone-like protein family.</text>
</comment>
<evidence type="ECO:0000256" key="5">
    <source>
        <dbReference type="RuleBase" id="RU003939"/>
    </source>
</evidence>
<evidence type="ECO:0000256" key="2">
    <source>
        <dbReference type="ARBA" id="ARBA00010529"/>
    </source>
</evidence>
<protein>
    <submittedName>
        <fullName evidence="6">Histone family protein DNA-binding protein</fullName>
    </submittedName>
</protein>
<dbReference type="OrthoDB" id="9799835at2"/>
<gene>
    <name evidence="6" type="ordered locus">Tola_0722</name>
</gene>
<organism evidence="6 7">
    <name type="scientific">Tolumonas auensis (strain DSM 9187 / NBRC 110442 / TA 4)</name>
    <dbReference type="NCBI Taxonomy" id="595494"/>
    <lineage>
        <taxon>Bacteria</taxon>
        <taxon>Pseudomonadati</taxon>
        <taxon>Pseudomonadota</taxon>
        <taxon>Gammaproteobacteria</taxon>
        <taxon>Aeromonadales</taxon>
        <taxon>Aeromonadaceae</taxon>
        <taxon>Tolumonas</taxon>
    </lineage>
</organism>
<keyword evidence="3" id="KW-0226">DNA condensation</keyword>
<dbReference type="Pfam" id="PF00216">
    <property type="entry name" value="Bac_DNA_binding"/>
    <property type="match status" value="1"/>
</dbReference>
<dbReference type="InterPro" id="IPR010992">
    <property type="entry name" value="IHF-like_DNA-bd_dom_sf"/>
</dbReference>
<dbReference type="CDD" id="cd13831">
    <property type="entry name" value="HU"/>
    <property type="match status" value="1"/>
</dbReference>
<name>C4LBB5_TOLAT</name>
<dbReference type="InterPro" id="IPR000119">
    <property type="entry name" value="Hist_DNA-bd"/>
</dbReference>
<proteinExistence type="inferred from homology"/>